<dbReference type="PANTHER" id="PTHR24148">
    <property type="entry name" value="ANKYRIN REPEAT DOMAIN-CONTAINING PROTEIN 39 HOMOLOG-RELATED"/>
    <property type="match status" value="1"/>
</dbReference>
<dbReference type="PANTHER" id="PTHR24148:SF64">
    <property type="entry name" value="HETEROKARYON INCOMPATIBILITY DOMAIN-CONTAINING PROTEIN"/>
    <property type="match status" value="1"/>
</dbReference>
<dbReference type="AlphaFoldDB" id="A0A517LG57"/>
<evidence type="ECO:0000313" key="1">
    <source>
        <dbReference type="EMBL" id="QDS74611.1"/>
    </source>
</evidence>
<dbReference type="EMBL" id="CP042195">
    <property type="protein sequence ID" value="QDS74611.1"/>
    <property type="molecule type" value="Genomic_DNA"/>
</dbReference>
<keyword evidence="2" id="KW-1185">Reference proteome</keyword>
<sequence length="286" mass="32422">MNIIHDFSDDNGKSVKTTTAILEIASPCCSAASIPITRLDQIDDFWNVVPNVPFDYLECDEADTWRCVVWYFTLAWFSRLWVFQEVNSDTQALLICGSTTVGWDVAALASTYIRRSTGVRQLWGFQESHINNIYNMRHRSVHKTFSPPELLTWVRSFGASDPLDRVYALMGMPPIAKMIPLWEVDYFKTRKQLYIEFAARSVLEVQGLDVLACVQLVNTIQQDFPSWVPQWDQSQTIIPISRSFAFQWKAHGASSISAQVNPINSVLEIEGIVVDTVATKIDTDSS</sequence>
<accession>A0A517LG57</accession>
<gene>
    <name evidence="1" type="ORF">FKW77_008782</name>
</gene>
<dbReference type="InterPro" id="IPR052895">
    <property type="entry name" value="HetReg/Transcr_Mod"/>
</dbReference>
<proteinExistence type="predicted"/>
<organism evidence="1 2">
    <name type="scientific">Venturia effusa</name>
    <dbReference type="NCBI Taxonomy" id="50376"/>
    <lineage>
        <taxon>Eukaryota</taxon>
        <taxon>Fungi</taxon>
        <taxon>Dikarya</taxon>
        <taxon>Ascomycota</taxon>
        <taxon>Pezizomycotina</taxon>
        <taxon>Dothideomycetes</taxon>
        <taxon>Pleosporomycetidae</taxon>
        <taxon>Venturiales</taxon>
        <taxon>Venturiaceae</taxon>
        <taxon>Venturia</taxon>
    </lineage>
</organism>
<dbReference type="Proteomes" id="UP000316270">
    <property type="component" value="Chromosome 11"/>
</dbReference>
<dbReference type="OrthoDB" id="2157530at2759"/>
<name>A0A517LG57_9PEZI</name>
<protein>
    <recommendedName>
        <fullName evidence="3">Heterokaryon incompatibility domain-containing protein</fullName>
    </recommendedName>
</protein>
<evidence type="ECO:0000313" key="2">
    <source>
        <dbReference type="Proteomes" id="UP000316270"/>
    </source>
</evidence>
<evidence type="ECO:0008006" key="3">
    <source>
        <dbReference type="Google" id="ProtNLM"/>
    </source>
</evidence>
<reference evidence="1 2" key="1">
    <citation type="submission" date="2019-07" db="EMBL/GenBank/DDBJ databases">
        <title>Finished genome of Venturia effusa.</title>
        <authorList>
            <person name="Young C.A."/>
            <person name="Cox M.P."/>
            <person name="Ganley A.R.D."/>
            <person name="David W.J."/>
        </authorList>
    </citation>
    <scope>NUCLEOTIDE SEQUENCE [LARGE SCALE GENOMIC DNA]</scope>
    <source>
        <strain evidence="2">albino</strain>
    </source>
</reference>